<gene>
    <name evidence="1" type="ORF">FOF52_16190</name>
</gene>
<dbReference type="Gene3D" id="3.30.530.20">
    <property type="match status" value="1"/>
</dbReference>
<dbReference type="CDD" id="cd07821">
    <property type="entry name" value="PYR_PYL_RCAR_like"/>
    <property type="match status" value="1"/>
</dbReference>
<dbReference type="InterPro" id="IPR019587">
    <property type="entry name" value="Polyketide_cyclase/dehydratase"/>
</dbReference>
<keyword evidence="2" id="KW-1185">Reference proteome</keyword>
<protein>
    <submittedName>
        <fullName evidence="1">SRPBCC family protein</fullName>
    </submittedName>
</protein>
<accession>A0ABY4L4M4</accession>
<evidence type="ECO:0000313" key="1">
    <source>
        <dbReference type="EMBL" id="UPT22314.1"/>
    </source>
</evidence>
<dbReference type="Proteomes" id="UP000832041">
    <property type="component" value="Chromosome"/>
</dbReference>
<evidence type="ECO:0000313" key="2">
    <source>
        <dbReference type="Proteomes" id="UP000832041"/>
    </source>
</evidence>
<dbReference type="EMBL" id="CP051627">
    <property type="protein sequence ID" value="UPT22314.1"/>
    <property type="molecule type" value="Genomic_DNA"/>
</dbReference>
<sequence length="145" mass="16171">MATLRRSVDLAAPAAEVWDLIGDFSSIHRWHPEVSAPVMRGPASPNTPRAERVFGERTEQELVERLVERDESARRLVYTMPDPPFPITDHRAVLEVVERDAQHCTVVWTATFECSAETAQELESTMGDGVFAVGLDALAHRYGRG</sequence>
<dbReference type="SUPFAM" id="SSF55961">
    <property type="entry name" value="Bet v1-like"/>
    <property type="match status" value="1"/>
</dbReference>
<dbReference type="PANTHER" id="PTHR39332:SF7">
    <property type="entry name" value="SRPBCC FAMILY PROTEIN"/>
    <property type="match status" value="1"/>
</dbReference>
<dbReference type="RefSeq" id="WP_248590797.1">
    <property type="nucleotide sequence ID" value="NZ_BAABEB010000039.1"/>
</dbReference>
<proteinExistence type="predicted"/>
<dbReference type="Pfam" id="PF10604">
    <property type="entry name" value="Polyketide_cyc2"/>
    <property type="match status" value="1"/>
</dbReference>
<organism evidence="1 2">
    <name type="scientific">Thermobifida alba</name>
    <name type="common">Thermomonospora alba</name>
    <dbReference type="NCBI Taxonomy" id="53522"/>
    <lineage>
        <taxon>Bacteria</taxon>
        <taxon>Bacillati</taxon>
        <taxon>Actinomycetota</taxon>
        <taxon>Actinomycetes</taxon>
        <taxon>Streptosporangiales</taxon>
        <taxon>Nocardiopsidaceae</taxon>
        <taxon>Thermobifida</taxon>
    </lineage>
</organism>
<dbReference type="PANTHER" id="PTHR39332">
    <property type="entry name" value="BLL4707 PROTEIN"/>
    <property type="match status" value="1"/>
</dbReference>
<dbReference type="InterPro" id="IPR023393">
    <property type="entry name" value="START-like_dom_sf"/>
</dbReference>
<name>A0ABY4L4M4_THEAE</name>
<reference evidence="1 2" key="1">
    <citation type="submission" date="2020-04" db="EMBL/GenBank/DDBJ databases">
        <title>Thermobifida alba genome sequencing and assembly.</title>
        <authorList>
            <person name="Luzics S."/>
            <person name="Horvath B."/>
            <person name="Nagy I."/>
            <person name="Toth A."/>
            <person name="Nagy I."/>
            <person name="Kukolya J."/>
        </authorList>
    </citation>
    <scope>NUCLEOTIDE SEQUENCE [LARGE SCALE GENOMIC DNA]</scope>
    <source>
        <strain evidence="1 2">DSM 43795</strain>
    </source>
</reference>